<dbReference type="Pfam" id="PF00514">
    <property type="entry name" value="Arm"/>
    <property type="match status" value="1"/>
</dbReference>
<comment type="similarity">
    <text evidence="2">Belongs to the beta-catenin family.</text>
</comment>
<dbReference type="GO" id="GO:0005634">
    <property type="term" value="C:nucleus"/>
    <property type="evidence" value="ECO:0007669"/>
    <property type="project" value="TreeGrafter"/>
</dbReference>
<evidence type="ECO:0000256" key="1">
    <source>
        <dbReference type="ARBA" id="ARBA00004282"/>
    </source>
</evidence>
<keyword evidence="4" id="KW-0130">Cell adhesion</keyword>
<comment type="subcellular location">
    <subcellularLocation>
        <location evidence="1">Cell junction</location>
    </subcellularLocation>
</comment>
<dbReference type="InterPro" id="IPR011989">
    <property type="entry name" value="ARM-like"/>
</dbReference>
<dbReference type="GO" id="GO:0014069">
    <property type="term" value="C:postsynaptic density"/>
    <property type="evidence" value="ECO:0007669"/>
    <property type="project" value="TreeGrafter"/>
</dbReference>
<evidence type="ECO:0000256" key="2">
    <source>
        <dbReference type="ARBA" id="ARBA00005462"/>
    </source>
</evidence>
<dbReference type="GO" id="GO:0060997">
    <property type="term" value="P:dendritic spine morphogenesis"/>
    <property type="evidence" value="ECO:0007669"/>
    <property type="project" value="TreeGrafter"/>
</dbReference>
<dbReference type="PANTHER" id="PTHR10372">
    <property type="entry name" value="PLAKOPHILLIN-RELATED"/>
    <property type="match status" value="1"/>
</dbReference>
<dbReference type="InterPro" id="IPR016024">
    <property type="entry name" value="ARM-type_fold"/>
</dbReference>
<proteinExistence type="inferred from homology"/>
<sequence>MFEDGNMRKLLKTFTLSFFFHEWDGVGPLPDCAEPPKGIQMLWNPSIVKPYLTLLSECSNPDTLEGAAGALQNLAAGSWKVWQIRHARPGPHVPGGNNSNNSASDHQEHGERQGLVGCRRHQETGWHLQEQRRQDGCSQYHFVASSSTIERDRQRPYSSSRTPSISSVCACLPKTAQGSAQPVPQEPSRKDYKAYQPFQNSTRNYNKSFFENQVHHRPPARPVDMPGNYIDFYSAAHPYSELNYERSHDPASPDSWV</sequence>
<evidence type="ECO:0000256" key="4">
    <source>
        <dbReference type="ARBA" id="ARBA00022889"/>
    </source>
</evidence>
<dbReference type="GO" id="GO:0005912">
    <property type="term" value="C:adherens junction"/>
    <property type="evidence" value="ECO:0007669"/>
    <property type="project" value="TreeGrafter"/>
</dbReference>
<dbReference type="Gene3D" id="1.25.10.10">
    <property type="entry name" value="Leucine-rich Repeat Variant"/>
    <property type="match status" value="1"/>
</dbReference>
<name>A0A834Q4G1_MARMO</name>
<evidence type="ECO:0000256" key="5">
    <source>
        <dbReference type="ARBA" id="ARBA00022949"/>
    </source>
</evidence>
<evidence type="ECO:0000313" key="7">
    <source>
        <dbReference type="EMBL" id="KAF7470363.1"/>
    </source>
</evidence>
<dbReference type="InterPro" id="IPR028435">
    <property type="entry name" value="Plakophilin/d_Catenin"/>
</dbReference>
<dbReference type="GO" id="GO:0005886">
    <property type="term" value="C:plasma membrane"/>
    <property type="evidence" value="ECO:0007669"/>
    <property type="project" value="TreeGrafter"/>
</dbReference>
<dbReference type="AlphaFoldDB" id="A0A834Q4G1"/>
<reference evidence="7" key="1">
    <citation type="submission" date="2020-08" db="EMBL/GenBank/DDBJ databases">
        <authorList>
            <person name="Shumante A."/>
            <person name="Zimin A.V."/>
            <person name="Puiu D."/>
            <person name="Salzberg S.L."/>
        </authorList>
    </citation>
    <scope>NUCLEOTIDE SEQUENCE</scope>
    <source>
        <strain evidence="7">WC2-LM</strain>
        <tissue evidence="7">Liver</tissue>
    </source>
</reference>
<evidence type="ECO:0000313" key="8">
    <source>
        <dbReference type="Proteomes" id="UP000662637"/>
    </source>
</evidence>
<evidence type="ECO:0008006" key="9">
    <source>
        <dbReference type="Google" id="ProtNLM"/>
    </source>
</evidence>
<dbReference type="Proteomes" id="UP000662637">
    <property type="component" value="Unassembled WGS sequence"/>
</dbReference>
<accession>A0A834Q4G1</accession>
<dbReference type="EMBL" id="WJEC01007506">
    <property type="protein sequence ID" value="KAF7470363.1"/>
    <property type="molecule type" value="Genomic_DNA"/>
</dbReference>
<evidence type="ECO:0000256" key="3">
    <source>
        <dbReference type="ARBA" id="ARBA00022737"/>
    </source>
</evidence>
<dbReference type="InterPro" id="IPR000225">
    <property type="entry name" value="Armadillo"/>
</dbReference>
<keyword evidence="3" id="KW-0677">Repeat</keyword>
<feature type="region of interest" description="Disordered" evidence="6">
    <location>
        <begin position="87"/>
        <end position="112"/>
    </location>
</feature>
<comment type="caution">
    <text evidence="7">The sequence shown here is derived from an EMBL/GenBank/DDBJ whole genome shotgun (WGS) entry which is preliminary data.</text>
</comment>
<dbReference type="SUPFAM" id="SSF48371">
    <property type="entry name" value="ARM repeat"/>
    <property type="match status" value="1"/>
</dbReference>
<evidence type="ECO:0000256" key="6">
    <source>
        <dbReference type="SAM" id="MobiDB-lite"/>
    </source>
</evidence>
<gene>
    <name evidence="7" type="ORF">GHT09_018335</name>
</gene>
<organism evidence="7 8">
    <name type="scientific">Marmota monax</name>
    <name type="common">Woodchuck</name>
    <dbReference type="NCBI Taxonomy" id="9995"/>
    <lineage>
        <taxon>Eukaryota</taxon>
        <taxon>Metazoa</taxon>
        <taxon>Chordata</taxon>
        <taxon>Craniata</taxon>
        <taxon>Vertebrata</taxon>
        <taxon>Euteleostomi</taxon>
        <taxon>Mammalia</taxon>
        <taxon>Eutheria</taxon>
        <taxon>Euarchontoglires</taxon>
        <taxon>Glires</taxon>
        <taxon>Rodentia</taxon>
        <taxon>Sciuromorpha</taxon>
        <taxon>Sciuridae</taxon>
        <taxon>Xerinae</taxon>
        <taxon>Marmotini</taxon>
        <taxon>Marmota</taxon>
    </lineage>
</organism>
<keyword evidence="5" id="KW-0965">Cell junction</keyword>
<dbReference type="GO" id="GO:0098609">
    <property type="term" value="P:cell-cell adhesion"/>
    <property type="evidence" value="ECO:0007669"/>
    <property type="project" value="InterPro"/>
</dbReference>
<dbReference type="PANTHER" id="PTHR10372:SF9">
    <property type="entry name" value="CATENIN DELTA-2"/>
    <property type="match status" value="1"/>
</dbReference>
<protein>
    <recommendedName>
        <fullName evidence="9">Catenin delta 2</fullName>
    </recommendedName>
</protein>
<dbReference type="GO" id="GO:0005737">
    <property type="term" value="C:cytoplasm"/>
    <property type="evidence" value="ECO:0007669"/>
    <property type="project" value="TreeGrafter"/>
</dbReference>